<dbReference type="PRINTS" id="PR00455">
    <property type="entry name" value="HTHTETR"/>
</dbReference>
<reference evidence="5" key="1">
    <citation type="journal article" date="2015" name="Nature">
        <title>Complex archaea that bridge the gap between prokaryotes and eukaryotes.</title>
        <authorList>
            <person name="Spang A."/>
            <person name="Saw J.H."/>
            <person name="Jorgensen S.L."/>
            <person name="Zaremba-Niedzwiedzka K."/>
            <person name="Martijn J."/>
            <person name="Lind A.E."/>
            <person name="van Eijk R."/>
            <person name="Schleper C."/>
            <person name="Guy L."/>
            <person name="Ettema T.J."/>
        </authorList>
    </citation>
    <scope>NUCLEOTIDE SEQUENCE</scope>
</reference>
<dbReference type="InterPro" id="IPR011075">
    <property type="entry name" value="TetR_C"/>
</dbReference>
<dbReference type="SUPFAM" id="SSF46689">
    <property type="entry name" value="Homeodomain-like"/>
    <property type="match status" value="1"/>
</dbReference>
<evidence type="ECO:0000259" key="4">
    <source>
        <dbReference type="PROSITE" id="PS50977"/>
    </source>
</evidence>
<dbReference type="InterPro" id="IPR001647">
    <property type="entry name" value="HTH_TetR"/>
</dbReference>
<dbReference type="Pfam" id="PF00440">
    <property type="entry name" value="TetR_N"/>
    <property type="match status" value="1"/>
</dbReference>
<sequence>MARPREFNEAIVLDAAIQCFWTRGFEATSMRDLINRMGITGASVYNAFGDKRALYRRALAHYLESNFGERVTRLEATVPARDAIEMFFVEIIDRSMSDSLHRGCMMVNSAVEAVPHAPEAQDIIDDFLTRAEGFFQRRVQAGQEDGSISRLQPAEDLGRLLLGVLLGIRVLARAKPERPLLESIVRPVLALLDAGTLQTQPSLRSTPPTDFQR</sequence>
<evidence type="ECO:0000256" key="3">
    <source>
        <dbReference type="ARBA" id="ARBA00023163"/>
    </source>
</evidence>
<dbReference type="Pfam" id="PF16925">
    <property type="entry name" value="TetR_C_13"/>
    <property type="match status" value="1"/>
</dbReference>
<keyword evidence="1" id="KW-0805">Transcription regulation</keyword>
<dbReference type="InterPro" id="IPR023772">
    <property type="entry name" value="DNA-bd_HTH_TetR-type_CS"/>
</dbReference>
<dbReference type="Gene3D" id="1.10.357.10">
    <property type="entry name" value="Tetracycline Repressor, domain 2"/>
    <property type="match status" value="1"/>
</dbReference>
<dbReference type="PANTHER" id="PTHR47506">
    <property type="entry name" value="TRANSCRIPTIONAL REGULATORY PROTEIN"/>
    <property type="match status" value="1"/>
</dbReference>
<organism evidence="5">
    <name type="scientific">marine sediment metagenome</name>
    <dbReference type="NCBI Taxonomy" id="412755"/>
    <lineage>
        <taxon>unclassified sequences</taxon>
        <taxon>metagenomes</taxon>
        <taxon>ecological metagenomes</taxon>
    </lineage>
</organism>
<keyword evidence="3" id="KW-0804">Transcription</keyword>
<keyword evidence="2" id="KW-0238">DNA-binding</keyword>
<dbReference type="GO" id="GO:0003677">
    <property type="term" value="F:DNA binding"/>
    <property type="evidence" value="ECO:0007669"/>
    <property type="project" value="UniProtKB-KW"/>
</dbReference>
<dbReference type="InterPro" id="IPR036271">
    <property type="entry name" value="Tet_transcr_reg_TetR-rel_C_sf"/>
</dbReference>
<accession>A0A0F9N5M3</accession>
<proteinExistence type="predicted"/>
<gene>
    <name evidence="5" type="ORF">LCGC14_0991810</name>
</gene>
<evidence type="ECO:0000256" key="2">
    <source>
        <dbReference type="ARBA" id="ARBA00023125"/>
    </source>
</evidence>
<name>A0A0F9N5M3_9ZZZZ</name>
<dbReference type="PANTHER" id="PTHR47506:SF1">
    <property type="entry name" value="HTH-TYPE TRANSCRIPTIONAL REGULATOR YJDC"/>
    <property type="match status" value="1"/>
</dbReference>
<dbReference type="PROSITE" id="PS01081">
    <property type="entry name" value="HTH_TETR_1"/>
    <property type="match status" value="1"/>
</dbReference>
<dbReference type="Gene3D" id="1.10.10.60">
    <property type="entry name" value="Homeodomain-like"/>
    <property type="match status" value="1"/>
</dbReference>
<dbReference type="PROSITE" id="PS50977">
    <property type="entry name" value="HTH_TETR_2"/>
    <property type="match status" value="1"/>
</dbReference>
<dbReference type="InterPro" id="IPR009057">
    <property type="entry name" value="Homeodomain-like_sf"/>
</dbReference>
<dbReference type="AlphaFoldDB" id="A0A0F9N5M3"/>
<evidence type="ECO:0000256" key="1">
    <source>
        <dbReference type="ARBA" id="ARBA00023015"/>
    </source>
</evidence>
<evidence type="ECO:0000313" key="5">
    <source>
        <dbReference type="EMBL" id="KKN14870.1"/>
    </source>
</evidence>
<feature type="domain" description="HTH tetR-type" evidence="4">
    <location>
        <begin position="6"/>
        <end position="66"/>
    </location>
</feature>
<dbReference type="EMBL" id="LAZR01003774">
    <property type="protein sequence ID" value="KKN14870.1"/>
    <property type="molecule type" value="Genomic_DNA"/>
</dbReference>
<dbReference type="SUPFAM" id="SSF48498">
    <property type="entry name" value="Tetracyclin repressor-like, C-terminal domain"/>
    <property type="match status" value="1"/>
</dbReference>
<protein>
    <recommendedName>
        <fullName evidence="4">HTH tetR-type domain-containing protein</fullName>
    </recommendedName>
</protein>
<comment type="caution">
    <text evidence="5">The sequence shown here is derived from an EMBL/GenBank/DDBJ whole genome shotgun (WGS) entry which is preliminary data.</text>
</comment>